<comment type="caution">
    <text evidence="4">The sequence shown here is derived from an EMBL/GenBank/DDBJ whole genome shotgun (WGS) entry which is preliminary data.</text>
</comment>
<dbReference type="InterPro" id="IPR046987">
    <property type="entry name" value="Myo9"/>
</dbReference>
<feature type="region of interest" description="Disordered" evidence="3">
    <location>
        <begin position="75"/>
        <end position="167"/>
    </location>
</feature>
<dbReference type="Pfam" id="PF00612">
    <property type="entry name" value="IQ"/>
    <property type="match status" value="2"/>
</dbReference>
<dbReference type="PROSITE" id="PS50096">
    <property type="entry name" value="IQ"/>
    <property type="match status" value="2"/>
</dbReference>
<feature type="compositionally biased region" description="Acidic residues" evidence="3">
    <location>
        <begin position="124"/>
        <end position="137"/>
    </location>
</feature>
<evidence type="ECO:0000256" key="1">
    <source>
        <dbReference type="ARBA" id="ARBA00004496"/>
    </source>
</evidence>
<feature type="compositionally biased region" description="Low complexity" evidence="3">
    <location>
        <begin position="151"/>
        <end position="164"/>
    </location>
</feature>
<dbReference type="InterPro" id="IPR027417">
    <property type="entry name" value="P-loop_NTPase"/>
</dbReference>
<keyword evidence="5" id="KW-1185">Reference proteome</keyword>
<dbReference type="PANTHER" id="PTHR46184">
    <property type="entry name" value="UNCONVENTIONAL MYOSIN-IXB-LIKE PROTEIN"/>
    <property type="match status" value="1"/>
</dbReference>
<feature type="compositionally biased region" description="Polar residues" evidence="3">
    <location>
        <begin position="85"/>
        <end position="96"/>
    </location>
</feature>
<reference evidence="4 5" key="1">
    <citation type="journal article" date="2022" name="Allergy">
        <title>Genome assembly and annotation of Periplaneta americana reveal a comprehensive cockroach allergen profile.</title>
        <authorList>
            <person name="Wang L."/>
            <person name="Xiong Q."/>
            <person name="Saelim N."/>
            <person name="Wang L."/>
            <person name="Nong W."/>
            <person name="Wan A.T."/>
            <person name="Shi M."/>
            <person name="Liu X."/>
            <person name="Cao Q."/>
            <person name="Hui J.H.L."/>
            <person name="Sookrung N."/>
            <person name="Leung T.F."/>
            <person name="Tungtrongchitr A."/>
            <person name="Tsui S.K.W."/>
        </authorList>
    </citation>
    <scope>NUCLEOTIDE SEQUENCE [LARGE SCALE GENOMIC DNA]</scope>
    <source>
        <strain evidence="4">PWHHKU_190912</strain>
    </source>
</reference>
<evidence type="ECO:0000256" key="3">
    <source>
        <dbReference type="SAM" id="MobiDB-lite"/>
    </source>
</evidence>
<gene>
    <name evidence="4" type="ORF">ANN_10887</name>
</gene>
<evidence type="ECO:0000313" key="5">
    <source>
        <dbReference type="Proteomes" id="UP001148838"/>
    </source>
</evidence>
<dbReference type="Gene3D" id="1.20.5.190">
    <property type="match status" value="1"/>
</dbReference>
<dbReference type="InterPro" id="IPR000048">
    <property type="entry name" value="IQ_motif_EF-hand-BS"/>
</dbReference>
<comment type="subcellular location">
    <subcellularLocation>
        <location evidence="1">Cytoplasm</location>
    </subcellularLocation>
</comment>
<keyword evidence="2" id="KW-0963">Cytoplasm</keyword>
<dbReference type="SMART" id="SM00015">
    <property type="entry name" value="IQ"/>
    <property type="match status" value="1"/>
</dbReference>
<proteinExistence type="predicted"/>
<evidence type="ECO:0000256" key="2">
    <source>
        <dbReference type="ARBA" id="ARBA00022490"/>
    </source>
</evidence>
<dbReference type="Proteomes" id="UP001148838">
    <property type="component" value="Unassembled WGS sequence"/>
</dbReference>
<organism evidence="4 5">
    <name type="scientific">Periplaneta americana</name>
    <name type="common">American cockroach</name>
    <name type="synonym">Blatta americana</name>
    <dbReference type="NCBI Taxonomy" id="6978"/>
    <lineage>
        <taxon>Eukaryota</taxon>
        <taxon>Metazoa</taxon>
        <taxon>Ecdysozoa</taxon>
        <taxon>Arthropoda</taxon>
        <taxon>Hexapoda</taxon>
        <taxon>Insecta</taxon>
        <taxon>Pterygota</taxon>
        <taxon>Neoptera</taxon>
        <taxon>Polyneoptera</taxon>
        <taxon>Dictyoptera</taxon>
        <taxon>Blattodea</taxon>
        <taxon>Blattoidea</taxon>
        <taxon>Blattidae</taxon>
        <taxon>Blattinae</taxon>
        <taxon>Periplaneta</taxon>
    </lineage>
</organism>
<accession>A0ABQ8T470</accession>
<feature type="compositionally biased region" description="Basic and acidic residues" evidence="3">
    <location>
        <begin position="111"/>
        <end position="123"/>
    </location>
</feature>
<name>A0ABQ8T470_PERAM</name>
<evidence type="ECO:0000313" key="4">
    <source>
        <dbReference type="EMBL" id="KAJ4441038.1"/>
    </source>
</evidence>
<dbReference type="SUPFAM" id="SSF52540">
    <property type="entry name" value="P-loop containing nucleoside triphosphate hydrolases"/>
    <property type="match status" value="1"/>
</dbReference>
<protein>
    <submittedName>
        <fullName evidence="4">Uncharacterized protein</fullName>
    </submittedName>
</protein>
<dbReference type="PANTHER" id="PTHR46184:SF5">
    <property type="entry name" value="UNCONVENTIONAL MYOSIN-IXA-LIKE"/>
    <property type="match status" value="1"/>
</dbReference>
<dbReference type="EMBL" id="JAJSOF020000015">
    <property type="protein sequence ID" value="KAJ4441038.1"/>
    <property type="molecule type" value="Genomic_DNA"/>
</dbReference>
<sequence>MHVSAFPQSQWRMVLAQRLLNQTRVRIAAAVQIQRAWRSHKASAWYRKLRSGIVVFQAHIRGYLVRRKLKEAKQAREEEARHQASSVDAHSAQSTDEAFLSKESSQEELDERLGLEVEDRELQDSEESSGIQEDSESEPILPEPGPVDTVSRSPRSSAQLSASSTDKRVLRLQQTKFDNTISREKWNSLHLNPQLIPDLPQKSSGAAFRLATGHDCLAKYLHRIGIYQSPNCPLCNSNQEMDSEHLKICASLADHDNIFEKY</sequence>